<evidence type="ECO:0000313" key="1">
    <source>
        <dbReference type="EMBL" id="MCH6470053.1"/>
    </source>
</evidence>
<name>A0ABS9U044_9MICC</name>
<comment type="caution">
    <text evidence="1">The sequence shown here is derived from an EMBL/GenBank/DDBJ whole genome shotgun (WGS) entry which is preliminary data.</text>
</comment>
<organism evidence="1 2">
    <name type="scientific">Sinomonas terrae</name>
    <dbReference type="NCBI Taxonomy" id="2908838"/>
    <lineage>
        <taxon>Bacteria</taxon>
        <taxon>Bacillati</taxon>
        <taxon>Actinomycetota</taxon>
        <taxon>Actinomycetes</taxon>
        <taxon>Micrococcales</taxon>
        <taxon>Micrococcaceae</taxon>
        <taxon>Sinomonas</taxon>
    </lineage>
</organism>
<evidence type="ECO:0000313" key="2">
    <source>
        <dbReference type="Proteomes" id="UP001202922"/>
    </source>
</evidence>
<dbReference type="EMBL" id="JAKZBV010000001">
    <property type="protein sequence ID" value="MCH6470053.1"/>
    <property type="molecule type" value="Genomic_DNA"/>
</dbReference>
<protein>
    <submittedName>
        <fullName evidence="1">Uncharacterized protein</fullName>
    </submittedName>
</protein>
<accession>A0ABS9U044</accession>
<dbReference type="Proteomes" id="UP001202922">
    <property type="component" value="Unassembled WGS sequence"/>
</dbReference>
<gene>
    <name evidence="1" type="ORF">L0M17_08695</name>
</gene>
<proteinExistence type="predicted"/>
<dbReference type="RefSeq" id="WP_241053550.1">
    <property type="nucleotide sequence ID" value="NZ_JAKZBV010000001.1"/>
</dbReference>
<reference evidence="1 2" key="1">
    <citation type="submission" date="2022-03" db="EMBL/GenBank/DDBJ databases">
        <title>Sinomonas sp. isolated from a soil.</title>
        <authorList>
            <person name="Han J."/>
            <person name="Kim D.-U."/>
        </authorList>
    </citation>
    <scope>NUCLEOTIDE SEQUENCE [LARGE SCALE GENOMIC DNA]</scope>
    <source>
        <strain evidence="1 2">5-5</strain>
    </source>
</reference>
<keyword evidence="2" id="KW-1185">Reference proteome</keyword>
<sequence length="68" mass="7571">MHTAEARRSEPAWLDLPTLGAERGVPAALPQEPRLRIEQRRELEVRLDDAVEMLLGSALARGDRGIRG</sequence>